<dbReference type="SUPFAM" id="SSF55136">
    <property type="entry name" value="Probable bacterial effector-binding domain"/>
    <property type="match status" value="1"/>
</dbReference>
<gene>
    <name evidence="2" type="ORF">DSPE1174_LOCUS14739</name>
</gene>
<dbReference type="Gene3D" id="3.20.80.10">
    <property type="entry name" value="Regulatory factor, effector binding domain"/>
    <property type="match status" value="1"/>
</dbReference>
<evidence type="ECO:0000313" key="2">
    <source>
        <dbReference type="EMBL" id="CAD9425742.1"/>
    </source>
</evidence>
<dbReference type="AlphaFoldDB" id="A0A7S2G1N8"/>
<name>A0A7S2G1N8_9STRA</name>
<protein>
    <recommendedName>
        <fullName evidence="3">SOUL heme-binding protein</fullName>
    </recommendedName>
</protein>
<dbReference type="PANTHER" id="PTHR11220:SF58">
    <property type="entry name" value="SOUL HEME-BINDING FAMILY PROTEIN"/>
    <property type="match status" value="1"/>
</dbReference>
<accession>A0A7S2G1N8</accession>
<proteinExistence type="inferred from homology"/>
<dbReference type="InterPro" id="IPR006917">
    <property type="entry name" value="SOUL_heme-bd"/>
</dbReference>
<comment type="similarity">
    <text evidence="1">Belongs to the HEBP family.</text>
</comment>
<dbReference type="PANTHER" id="PTHR11220">
    <property type="entry name" value="HEME-BINDING PROTEIN-RELATED"/>
    <property type="match status" value="1"/>
</dbReference>
<evidence type="ECO:0008006" key="3">
    <source>
        <dbReference type="Google" id="ProtNLM"/>
    </source>
</evidence>
<reference evidence="2" key="1">
    <citation type="submission" date="2021-01" db="EMBL/GenBank/DDBJ databases">
        <authorList>
            <person name="Corre E."/>
            <person name="Pelletier E."/>
            <person name="Niang G."/>
            <person name="Scheremetjew M."/>
            <person name="Finn R."/>
            <person name="Kale V."/>
            <person name="Holt S."/>
            <person name="Cochrane G."/>
            <person name="Meng A."/>
            <person name="Brown T."/>
            <person name="Cohen L."/>
        </authorList>
    </citation>
    <scope>NUCLEOTIDE SEQUENCE</scope>
    <source>
        <strain evidence="2">CCMP1381</strain>
    </source>
</reference>
<dbReference type="Pfam" id="PF04832">
    <property type="entry name" value="SOUL"/>
    <property type="match status" value="1"/>
</dbReference>
<sequence>MTAPVVQTPTTKIPASVNMLSGTGYDNGEMSMAFLLPACYTTLEACPKPMDERIELSEEPECLIAVATFSGWCSESVVKRHLQELVASTAKDGLSTGTDWQLAQYNPPFTLPWFRTNEIWLPIKNSEEELLQVLEKVVKK</sequence>
<evidence type="ECO:0000256" key="1">
    <source>
        <dbReference type="ARBA" id="ARBA00009817"/>
    </source>
</evidence>
<dbReference type="EMBL" id="HBGS01028966">
    <property type="protein sequence ID" value="CAD9425742.1"/>
    <property type="molecule type" value="Transcribed_RNA"/>
</dbReference>
<organism evidence="2">
    <name type="scientific">Octactis speculum</name>
    <dbReference type="NCBI Taxonomy" id="3111310"/>
    <lineage>
        <taxon>Eukaryota</taxon>
        <taxon>Sar</taxon>
        <taxon>Stramenopiles</taxon>
        <taxon>Ochrophyta</taxon>
        <taxon>Dictyochophyceae</taxon>
        <taxon>Dictyochales</taxon>
        <taxon>Dictyochaceae</taxon>
        <taxon>Octactis</taxon>
    </lineage>
</organism>
<dbReference type="InterPro" id="IPR011256">
    <property type="entry name" value="Reg_factor_effector_dom_sf"/>
</dbReference>